<accession>W6YNT1</accession>
<reference evidence="1 2" key="1">
    <citation type="journal article" date="2013" name="PLoS Genet.">
        <title>Comparative genome structure, secondary metabolite, and effector coding capacity across Cochliobolus pathogens.</title>
        <authorList>
            <person name="Condon B.J."/>
            <person name="Leng Y."/>
            <person name="Wu D."/>
            <person name="Bushley K.E."/>
            <person name="Ohm R.A."/>
            <person name="Otillar R."/>
            <person name="Martin J."/>
            <person name="Schackwitz W."/>
            <person name="Grimwood J."/>
            <person name="MohdZainudin N."/>
            <person name="Xue C."/>
            <person name="Wang R."/>
            <person name="Manning V.A."/>
            <person name="Dhillon B."/>
            <person name="Tu Z.J."/>
            <person name="Steffenson B.J."/>
            <person name="Salamov A."/>
            <person name="Sun H."/>
            <person name="Lowry S."/>
            <person name="LaButti K."/>
            <person name="Han J."/>
            <person name="Copeland A."/>
            <person name="Lindquist E."/>
            <person name="Barry K."/>
            <person name="Schmutz J."/>
            <person name="Baker S.E."/>
            <person name="Ciuffetti L.M."/>
            <person name="Grigoriev I.V."/>
            <person name="Zhong S."/>
            <person name="Turgeon B.G."/>
        </authorList>
    </citation>
    <scope>NUCLEOTIDE SEQUENCE [LARGE SCALE GENOMIC DNA]</scope>
    <source>
        <strain evidence="1 2">26-R-13</strain>
    </source>
</reference>
<gene>
    <name evidence="1" type="ORF">COCCADRAFT_96902</name>
</gene>
<name>W6YNT1_COCC2</name>
<dbReference type="RefSeq" id="XP_007712602.1">
    <property type="nucleotide sequence ID" value="XM_007714412.1"/>
</dbReference>
<dbReference type="KEGG" id="bze:COCCADRAFT_96902"/>
<dbReference type="HOGENOM" id="CLU_2497552_0_0_1"/>
<keyword evidence="2" id="KW-1185">Reference proteome</keyword>
<protein>
    <submittedName>
        <fullName evidence="1">Uncharacterized protein</fullName>
    </submittedName>
</protein>
<dbReference type="AlphaFoldDB" id="W6YNT1"/>
<dbReference type="GeneID" id="19154258"/>
<sequence>MIVRDLLHAPGSRRRDSVQLPCSTVFAEGRSGSADRLGEVGPLVFGSVAVGTVQPSMSRIWCFTDCEGRRMWIGASSIKCYDKCEL</sequence>
<organism evidence="1 2">
    <name type="scientific">Cochliobolus carbonum (strain 26-R-13)</name>
    <name type="common">Maize leaf spot fungus</name>
    <name type="synonym">Bipolaris zeicola</name>
    <dbReference type="NCBI Taxonomy" id="930089"/>
    <lineage>
        <taxon>Eukaryota</taxon>
        <taxon>Fungi</taxon>
        <taxon>Dikarya</taxon>
        <taxon>Ascomycota</taxon>
        <taxon>Pezizomycotina</taxon>
        <taxon>Dothideomycetes</taxon>
        <taxon>Pleosporomycetidae</taxon>
        <taxon>Pleosporales</taxon>
        <taxon>Pleosporineae</taxon>
        <taxon>Pleosporaceae</taxon>
        <taxon>Bipolaris</taxon>
    </lineage>
</organism>
<dbReference type="EMBL" id="KI964617">
    <property type="protein sequence ID" value="EUC33116.1"/>
    <property type="molecule type" value="Genomic_DNA"/>
</dbReference>
<dbReference type="Proteomes" id="UP000053841">
    <property type="component" value="Unassembled WGS sequence"/>
</dbReference>
<proteinExistence type="predicted"/>
<dbReference type="OrthoDB" id="3681535at2759"/>
<evidence type="ECO:0000313" key="2">
    <source>
        <dbReference type="Proteomes" id="UP000053841"/>
    </source>
</evidence>
<evidence type="ECO:0000313" key="1">
    <source>
        <dbReference type="EMBL" id="EUC33116.1"/>
    </source>
</evidence>